<organism evidence="1 2">
    <name type="scientific">Candidatus Flavonifractor merdipullorum</name>
    <dbReference type="NCBI Taxonomy" id="2838590"/>
    <lineage>
        <taxon>Bacteria</taxon>
        <taxon>Bacillati</taxon>
        <taxon>Bacillota</taxon>
        <taxon>Clostridia</taxon>
        <taxon>Eubacteriales</taxon>
        <taxon>Oscillospiraceae</taxon>
        <taxon>Flavonifractor</taxon>
    </lineage>
</organism>
<dbReference type="GO" id="GO:0009236">
    <property type="term" value="P:cobalamin biosynthetic process"/>
    <property type="evidence" value="ECO:0007669"/>
    <property type="project" value="InterPro"/>
</dbReference>
<sequence length="168" mass="18494">MIHLYCGASKGKTTAAMGLALRAAGHGERVVIAQFLKSGNSGERKILAALPNVTLMPVPDAMKFTFRMTEEEKKEEGERQTRLLTDTLREGEKAKLVVLDELCAALNAGMAPLAPVLAFLDGHKETEVVITGRNPPQELVDRADYITEMVKRRHPFDQGLPARKGVEW</sequence>
<reference evidence="1" key="1">
    <citation type="journal article" date="2021" name="PeerJ">
        <title>Extensive microbial diversity within the chicken gut microbiome revealed by metagenomics and culture.</title>
        <authorList>
            <person name="Gilroy R."/>
            <person name="Ravi A."/>
            <person name="Getino M."/>
            <person name="Pursley I."/>
            <person name="Horton D.L."/>
            <person name="Alikhan N.F."/>
            <person name="Baker D."/>
            <person name="Gharbi K."/>
            <person name="Hall N."/>
            <person name="Watson M."/>
            <person name="Adriaenssens E.M."/>
            <person name="Foster-Nyarko E."/>
            <person name="Jarju S."/>
            <person name="Secka A."/>
            <person name="Antonio M."/>
            <person name="Oren A."/>
            <person name="Chaudhuri R.R."/>
            <person name="La Ragione R."/>
            <person name="Hildebrand F."/>
            <person name="Pallen M.J."/>
        </authorList>
    </citation>
    <scope>NUCLEOTIDE SEQUENCE</scope>
    <source>
        <strain evidence="1">ChiGjej6B6-1540</strain>
    </source>
</reference>
<protein>
    <submittedName>
        <fullName evidence="1">Cob(I)yrinic acid a,c-diamide adenosyltransferase</fullName>
    </submittedName>
</protein>
<dbReference type="SUPFAM" id="SSF52540">
    <property type="entry name" value="P-loop containing nucleoside triphosphate hydrolases"/>
    <property type="match status" value="1"/>
</dbReference>
<dbReference type="InterPro" id="IPR003724">
    <property type="entry name" value="CblAdoTrfase_CobA"/>
</dbReference>
<dbReference type="PIRSF" id="PIRSF015617">
    <property type="entry name" value="Adensltrnsf_CobA"/>
    <property type="match status" value="1"/>
</dbReference>
<dbReference type="GO" id="GO:0008817">
    <property type="term" value="F:corrinoid adenosyltransferase activity"/>
    <property type="evidence" value="ECO:0007669"/>
    <property type="project" value="InterPro"/>
</dbReference>
<proteinExistence type="predicted"/>
<dbReference type="Gene3D" id="3.40.50.300">
    <property type="entry name" value="P-loop containing nucleotide triphosphate hydrolases"/>
    <property type="match status" value="1"/>
</dbReference>
<dbReference type="InterPro" id="IPR027417">
    <property type="entry name" value="P-loop_NTPase"/>
</dbReference>
<dbReference type="Pfam" id="PF02572">
    <property type="entry name" value="CobA_CobO_BtuR"/>
    <property type="match status" value="1"/>
</dbReference>
<evidence type="ECO:0000313" key="1">
    <source>
        <dbReference type="EMBL" id="HIW93336.1"/>
    </source>
</evidence>
<evidence type="ECO:0000313" key="2">
    <source>
        <dbReference type="Proteomes" id="UP000824192"/>
    </source>
</evidence>
<comment type="caution">
    <text evidence="1">The sequence shown here is derived from an EMBL/GenBank/DDBJ whole genome shotgun (WGS) entry which is preliminary data.</text>
</comment>
<dbReference type="EMBL" id="DXGA01000046">
    <property type="protein sequence ID" value="HIW93336.1"/>
    <property type="molecule type" value="Genomic_DNA"/>
</dbReference>
<dbReference type="PANTHER" id="PTHR46638:SF1">
    <property type="entry name" value="CORRINOID ADENOSYLTRANSFERASE"/>
    <property type="match status" value="1"/>
</dbReference>
<dbReference type="AlphaFoldDB" id="A0A9D1RRW2"/>
<gene>
    <name evidence="1" type="ORF">H9868_02215</name>
</gene>
<accession>A0A9D1RRW2</accession>
<reference evidence="1" key="2">
    <citation type="submission" date="2021-04" db="EMBL/GenBank/DDBJ databases">
        <authorList>
            <person name="Gilroy R."/>
        </authorList>
    </citation>
    <scope>NUCLEOTIDE SEQUENCE</scope>
    <source>
        <strain evidence="1">ChiGjej6B6-1540</strain>
    </source>
</reference>
<dbReference type="Proteomes" id="UP000824192">
    <property type="component" value="Unassembled WGS sequence"/>
</dbReference>
<dbReference type="PANTHER" id="PTHR46638">
    <property type="entry name" value="CORRINOID ADENOSYLTRANSFERASE"/>
    <property type="match status" value="1"/>
</dbReference>
<name>A0A9D1RRW2_9FIRM</name>
<dbReference type="GO" id="GO:0005524">
    <property type="term" value="F:ATP binding"/>
    <property type="evidence" value="ECO:0007669"/>
    <property type="project" value="InterPro"/>
</dbReference>